<dbReference type="InterPro" id="IPR036582">
    <property type="entry name" value="Mao_N_sf"/>
</dbReference>
<sequence>MKNKFCFGVLIIVFISLCMSFSAYAVKTDYVMIVVNDDRLAAPAEILGGVTYIPVRELAESVGAEIFWDETVFGATLSKGDIIITILPGASTPVYVNGTAVKDAVNCYINDEKLMLPLRFFAESFGFKVEYFDAYKIVRVTDGSQTSSAAKILLNFGETALEERTQFNNRPAVNPLKSGGVWIDGRYRMAYNDVESFPGLHVVGNVGFEDISISEKNAKEYAEIINHIAEKVPLADTYSLLVPSMSEFYAPKEIYRSQIEGLSMVYDSLKSWVTPIDAVTALYEHGGEKLYFMTDNHWTQRGAYYAYKSFLECKNETADDINSFQNMKFDYFIGYWQKYLTELDDEKGKLAKISGNFETLERFMPKVNAEGTVYRDGYMRDYLMSVAPVDQNINSYSAFIGGDNPVTVFKTNVDNGRKICIIKDSYGNAFSAWALNNYSVVYIIDPRHVNGLYGFGGGEFKIDEFYRHTEFDDLVIINYPASVESQGFRYALSVL</sequence>
<dbReference type="GeneID" id="98063446"/>
<evidence type="ECO:0000313" key="4">
    <source>
        <dbReference type="Proteomes" id="UP000235589"/>
    </source>
</evidence>
<dbReference type="SUPFAM" id="SSF55383">
    <property type="entry name" value="Copper amine oxidase, domain N"/>
    <property type="match status" value="1"/>
</dbReference>
<dbReference type="RefSeq" id="WP_102366347.1">
    <property type="nucleotide sequence ID" value="NZ_CP020991.1"/>
</dbReference>
<dbReference type="Pfam" id="PF07833">
    <property type="entry name" value="Cu_amine_oxidN1"/>
    <property type="match status" value="1"/>
</dbReference>
<dbReference type="AlphaFoldDB" id="A0A2K9P4M8"/>
<keyword evidence="4" id="KW-1185">Reference proteome</keyword>
<evidence type="ECO:0000313" key="3">
    <source>
        <dbReference type="EMBL" id="AUO20216.1"/>
    </source>
</evidence>
<feature type="signal peptide" evidence="1">
    <location>
        <begin position="1"/>
        <end position="25"/>
    </location>
</feature>
<dbReference type="EMBL" id="CP020991">
    <property type="protein sequence ID" value="AUO20216.1"/>
    <property type="molecule type" value="Genomic_DNA"/>
</dbReference>
<dbReference type="Gene3D" id="3.30.457.10">
    <property type="entry name" value="Copper amine oxidase-like, N-terminal domain"/>
    <property type="match status" value="1"/>
</dbReference>
<reference evidence="3 4" key="1">
    <citation type="submission" date="2017-04" db="EMBL/GenBank/DDBJ databases">
        <title>Monoglobus pectinilyticus 14 draft genome.</title>
        <authorList>
            <person name="Kim C."/>
            <person name="Rosendale D.I."/>
            <person name="Kelly W.J."/>
            <person name="Tannock G.W."/>
            <person name="Patchett M.L."/>
            <person name="Jordens J.Z."/>
        </authorList>
    </citation>
    <scope>NUCLEOTIDE SEQUENCE [LARGE SCALE GENOMIC DNA]</scope>
    <source>
        <strain evidence="3 4">14</strain>
    </source>
</reference>
<keyword evidence="1" id="KW-0732">Signal</keyword>
<feature type="domain" description="Copper amine oxidase-like N-terminal" evidence="2">
    <location>
        <begin position="41"/>
        <end position="136"/>
    </location>
</feature>
<feature type="chain" id="PRO_5014752728" evidence="1">
    <location>
        <begin position="26"/>
        <end position="495"/>
    </location>
</feature>
<evidence type="ECO:0000259" key="2">
    <source>
        <dbReference type="Pfam" id="PF07833"/>
    </source>
</evidence>
<evidence type="ECO:0000256" key="1">
    <source>
        <dbReference type="SAM" id="SignalP"/>
    </source>
</evidence>
<dbReference type="KEGG" id="mpec:B9O19_02074"/>
<dbReference type="OrthoDB" id="175771at2"/>
<accession>A0A2K9P4M8</accession>
<gene>
    <name evidence="3" type="ORF">B9O19_02074</name>
</gene>
<dbReference type="InterPro" id="IPR012854">
    <property type="entry name" value="Cu_amine_oxidase-like_N"/>
</dbReference>
<dbReference type="Pfam" id="PF14286">
    <property type="entry name" value="DHHW"/>
    <property type="match status" value="1"/>
</dbReference>
<name>A0A2K9P4M8_9FIRM</name>
<proteinExistence type="predicted"/>
<organism evidence="3 4">
    <name type="scientific">Monoglobus pectinilyticus</name>
    <dbReference type="NCBI Taxonomy" id="1981510"/>
    <lineage>
        <taxon>Bacteria</taxon>
        <taxon>Bacillati</taxon>
        <taxon>Bacillota</taxon>
        <taxon>Clostridia</taxon>
        <taxon>Monoglobales</taxon>
        <taxon>Monoglobaceae</taxon>
        <taxon>Monoglobus</taxon>
    </lineage>
</organism>
<dbReference type="Proteomes" id="UP000235589">
    <property type="component" value="Chromosome"/>
</dbReference>
<protein>
    <submittedName>
        <fullName evidence="3">Copper amine oxidase-like domain-containing protein</fullName>
    </submittedName>
</protein>
<dbReference type="InterPro" id="IPR025945">
    <property type="entry name" value="DHHW"/>
</dbReference>